<dbReference type="Gene3D" id="1.20.1250.20">
    <property type="entry name" value="MFS general substrate transporter like domains"/>
    <property type="match status" value="1"/>
</dbReference>
<keyword evidence="2" id="KW-0813">Transport</keyword>
<keyword evidence="4 7" id="KW-0812">Transmembrane</keyword>
<feature type="transmembrane region" description="Helical" evidence="7">
    <location>
        <begin position="105"/>
        <end position="126"/>
    </location>
</feature>
<keyword evidence="3" id="KW-1003">Cell membrane</keyword>
<organism evidence="9 10">
    <name type="scientific">Methanocorpusculum petauri</name>
    <dbReference type="NCBI Taxonomy" id="3002863"/>
    <lineage>
        <taxon>Archaea</taxon>
        <taxon>Methanobacteriati</taxon>
        <taxon>Methanobacteriota</taxon>
        <taxon>Stenosarchaea group</taxon>
        <taxon>Methanomicrobia</taxon>
        <taxon>Methanomicrobiales</taxon>
        <taxon>Methanocorpusculaceae</taxon>
        <taxon>Methanocorpusculum</taxon>
    </lineage>
</organism>
<dbReference type="CDD" id="cd17325">
    <property type="entry name" value="MFS_MdtG_SLC18_like"/>
    <property type="match status" value="1"/>
</dbReference>
<dbReference type="PANTHER" id="PTHR23517">
    <property type="entry name" value="RESISTANCE PROTEIN MDTM, PUTATIVE-RELATED-RELATED"/>
    <property type="match status" value="1"/>
</dbReference>
<evidence type="ECO:0000256" key="4">
    <source>
        <dbReference type="ARBA" id="ARBA00022692"/>
    </source>
</evidence>
<dbReference type="PANTHER" id="PTHR23517:SF3">
    <property type="entry name" value="INTEGRAL MEMBRANE TRANSPORT PROTEIN"/>
    <property type="match status" value="1"/>
</dbReference>
<gene>
    <name evidence="9" type="ORF">O0S10_06945</name>
</gene>
<dbReference type="InterPro" id="IPR020846">
    <property type="entry name" value="MFS_dom"/>
</dbReference>
<dbReference type="InterPro" id="IPR036259">
    <property type="entry name" value="MFS_trans_sf"/>
</dbReference>
<feature type="transmembrane region" description="Helical" evidence="7">
    <location>
        <begin position="311"/>
        <end position="333"/>
    </location>
</feature>
<dbReference type="InterPro" id="IPR050171">
    <property type="entry name" value="MFS_Transporters"/>
</dbReference>
<evidence type="ECO:0000256" key="6">
    <source>
        <dbReference type="ARBA" id="ARBA00023136"/>
    </source>
</evidence>
<feature type="transmembrane region" description="Helical" evidence="7">
    <location>
        <begin position="345"/>
        <end position="365"/>
    </location>
</feature>
<dbReference type="InterPro" id="IPR005829">
    <property type="entry name" value="Sugar_transporter_CS"/>
</dbReference>
<keyword evidence="6 7" id="KW-0472">Membrane</keyword>
<sequence>MEYAGEIQRKKRLLQYLCIIGLFSIFSTTIAKNPVLPLYAESLGAGNATIGLISAVSPFAGILLSFPVGVLSDHLGRRRLLLLSGVVFLLAPLMYLAAVDPLLLIPIRFFHGMATAILGPVVGAVIAEEFGEHKGEMMGTYSSATLAGRSAAPLIGGAVLSLFAAAPAVSAYHIVYLIAFAAGIPVFLLMLRYHDPGTVRNLSSVTVSSFRENLLVFFRNRGLRCASAAEMATYFCFGTFETFLPLYLLTAGISAWQTGIIFFVQVIIIAATKPFFGRLADRCDPIRQILFGLLLTGGSLGAFSLTGSFWLLLGISCVFGIGMSLSTVAANVYAATVAEQNRLGASMGALSSIMDIGHSAGPLIAGVAVTVAGYTASFVLCLLTALAVFGYIILGTRQ</sequence>
<feature type="transmembrane region" description="Helical" evidence="7">
    <location>
        <begin position="171"/>
        <end position="191"/>
    </location>
</feature>
<dbReference type="InterPro" id="IPR011701">
    <property type="entry name" value="MFS"/>
</dbReference>
<keyword evidence="10" id="KW-1185">Reference proteome</keyword>
<evidence type="ECO:0000256" key="7">
    <source>
        <dbReference type="SAM" id="Phobius"/>
    </source>
</evidence>
<dbReference type="Proteomes" id="UP001141422">
    <property type="component" value="Unassembled WGS sequence"/>
</dbReference>
<comment type="subcellular location">
    <subcellularLocation>
        <location evidence="1">Cell membrane</location>
        <topology evidence="1">Multi-pass membrane protein</topology>
    </subcellularLocation>
</comment>
<evidence type="ECO:0000256" key="3">
    <source>
        <dbReference type="ARBA" id="ARBA00022475"/>
    </source>
</evidence>
<evidence type="ECO:0000259" key="8">
    <source>
        <dbReference type="PROSITE" id="PS50850"/>
    </source>
</evidence>
<name>A0ABT4IGU2_9EURY</name>
<comment type="caution">
    <text evidence="9">The sequence shown here is derived from an EMBL/GenBank/DDBJ whole genome shotgun (WGS) entry which is preliminary data.</text>
</comment>
<keyword evidence="5 7" id="KW-1133">Transmembrane helix</keyword>
<feature type="transmembrane region" description="Helical" evidence="7">
    <location>
        <begin position="231"/>
        <end position="249"/>
    </location>
</feature>
<feature type="transmembrane region" description="Helical" evidence="7">
    <location>
        <begin position="12"/>
        <end position="30"/>
    </location>
</feature>
<feature type="transmembrane region" description="Helical" evidence="7">
    <location>
        <begin position="288"/>
        <end position="305"/>
    </location>
</feature>
<dbReference type="RefSeq" id="WP_268925157.1">
    <property type="nucleotide sequence ID" value="NZ_JAPTGB010000013.1"/>
</dbReference>
<feature type="transmembrane region" description="Helical" evidence="7">
    <location>
        <begin position="371"/>
        <end position="394"/>
    </location>
</feature>
<feature type="transmembrane region" description="Helical" evidence="7">
    <location>
        <begin position="255"/>
        <end position="276"/>
    </location>
</feature>
<protein>
    <submittedName>
        <fullName evidence="9">MFS transporter</fullName>
    </submittedName>
</protein>
<dbReference type="Pfam" id="PF07690">
    <property type="entry name" value="MFS_1"/>
    <property type="match status" value="1"/>
</dbReference>
<evidence type="ECO:0000313" key="10">
    <source>
        <dbReference type="Proteomes" id="UP001141422"/>
    </source>
</evidence>
<dbReference type="PROSITE" id="PS50850">
    <property type="entry name" value="MFS"/>
    <property type="match status" value="1"/>
</dbReference>
<feature type="transmembrane region" description="Helical" evidence="7">
    <location>
        <begin position="80"/>
        <end position="99"/>
    </location>
</feature>
<evidence type="ECO:0000313" key="9">
    <source>
        <dbReference type="EMBL" id="MCZ0860960.1"/>
    </source>
</evidence>
<evidence type="ECO:0000256" key="5">
    <source>
        <dbReference type="ARBA" id="ARBA00022989"/>
    </source>
</evidence>
<dbReference type="PROSITE" id="PS00216">
    <property type="entry name" value="SUGAR_TRANSPORT_1"/>
    <property type="match status" value="1"/>
</dbReference>
<feature type="transmembrane region" description="Helical" evidence="7">
    <location>
        <begin position="50"/>
        <end position="68"/>
    </location>
</feature>
<feature type="domain" description="Major facilitator superfamily (MFS) profile" evidence="8">
    <location>
        <begin position="13"/>
        <end position="398"/>
    </location>
</feature>
<evidence type="ECO:0000256" key="2">
    <source>
        <dbReference type="ARBA" id="ARBA00022448"/>
    </source>
</evidence>
<proteinExistence type="predicted"/>
<dbReference type="SUPFAM" id="SSF103473">
    <property type="entry name" value="MFS general substrate transporter"/>
    <property type="match status" value="1"/>
</dbReference>
<reference evidence="9" key="1">
    <citation type="submission" date="2022-12" db="EMBL/GenBank/DDBJ databases">
        <title>Isolation and characterisation of novel Methanocorpusculum spp. from native Australian herbivores indicates the genus is ancestrally host-associated.</title>
        <authorList>
            <person name="Volmer J.G."/>
            <person name="Soo R.M."/>
            <person name="Evans P.N."/>
            <person name="Hoedt E.C."/>
            <person name="Astorga Alsina A.L."/>
            <person name="Woodcroft B.J."/>
            <person name="Tyson G.W."/>
            <person name="Hugenholtz P."/>
            <person name="Morrison M."/>
        </authorList>
    </citation>
    <scope>NUCLEOTIDE SEQUENCE</scope>
    <source>
        <strain evidence="9">MG</strain>
    </source>
</reference>
<feature type="transmembrane region" description="Helical" evidence="7">
    <location>
        <begin position="146"/>
        <end position="165"/>
    </location>
</feature>
<dbReference type="EMBL" id="JAPTGB010000013">
    <property type="protein sequence ID" value="MCZ0860960.1"/>
    <property type="molecule type" value="Genomic_DNA"/>
</dbReference>
<evidence type="ECO:0000256" key="1">
    <source>
        <dbReference type="ARBA" id="ARBA00004651"/>
    </source>
</evidence>
<accession>A0ABT4IGU2</accession>